<keyword evidence="3" id="KW-1185">Reference proteome</keyword>
<keyword evidence="1" id="KW-0732">Signal</keyword>
<proteinExistence type="predicted"/>
<dbReference type="Proteomes" id="UP001597314">
    <property type="component" value="Unassembled WGS sequence"/>
</dbReference>
<dbReference type="EMBL" id="JBHUIW010000004">
    <property type="protein sequence ID" value="MFD2181744.1"/>
    <property type="molecule type" value="Genomic_DNA"/>
</dbReference>
<sequence>MFKKALFAATLFAPVLVLSGTAYAGNTNWAPTKSTIEQQTAPHVALKHPGGFECRYQGGPKFPMLHVRT</sequence>
<comment type="caution">
    <text evidence="2">The sequence shown here is derived from an EMBL/GenBank/DDBJ whole genome shotgun (WGS) entry which is preliminary data.</text>
</comment>
<evidence type="ECO:0000313" key="3">
    <source>
        <dbReference type="Proteomes" id="UP001597314"/>
    </source>
</evidence>
<feature type="signal peptide" evidence="1">
    <location>
        <begin position="1"/>
        <end position="24"/>
    </location>
</feature>
<evidence type="ECO:0000313" key="2">
    <source>
        <dbReference type="EMBL" id="MFD2181744.1"/>
    </source>
</evidence>
<accession>A0ABW5AIJ2</accession>
<feature type="chain" id="PRO_5047030601" evidence="1">
    <location>
        <begin position="25"/>
        <end position="69"/>
    </location>
</feature>
<organism evidence="2 3">
    <name type="scientific">Rhodoplanes azumiensis</name>
    <dbReference type="NCBI Taxonomy" id="1897628"/>
    <lineage>
        <taxon>Bacteria</taxon>
        <taxon>Pseudomonadati</taxon>
        <taxon>Pseudomonadota</taxon>
        <taxon>Alphaproteobacteria</taxon>
        <taxon>Hyphomicrobiales</taxon>
        <taxon>Nitrobacteraceae</taxon>
        <taxon>Rhodoplanes</taxon>
    </lineage>
</organism>
<evidence type="ECO:0000256" key="1">
    <source>
        <dbReference type="SAM" id="SignalP"/>
    </source>
</evidence>
<name>A0ABW5AIJ2_9BRAD</name>
<dbReference type="RefSeq" id="WP_378476924.1">
    <property type="nucleotide sequence ID" value="NZ_JBHUIW010000004.1"/>
</dbReference>
<protein>
    <submittedName>
        <fullName evidence="2">Uncharacterized protein</fullName>
    </submittedName>
</protein>
<reference evidence="3" key="1">
    <citation type="journal article" date="2019" name="Int. J. Syst. Evol. Microbiol.">
        <title>The Global Catalogue of Microorganisms (GCM) 10K type strain sequencing project: providing services to taxonomists for standard genome sequencing and annotation.</title>
        <authorList>
            <consortium name="The Broad Institute Genomics Platform"/>
            <consortium name="The Broad Institute Genome Sequencing Center for Infectious Disease"/>
            <person name="Wu L."/>
            <person name="Ma J."/>
        </authorList>
    </citation>
    <scope>NUCLEOTIDE SEQUENCE [LARGE SCALE GENOMIC DNA]</scope>
    <source>
        <strain evidence="3">CGMCC 1.6774</strain>
    </source>
</reference>
<gene>
    <name evidence="2" type="ORF">ACFSOX_06235</name>
</gene>